<reference evidence="1 2" key="1">
    <citation type="submission" date="2020-08" db="EMBL/GenBank/DDBJ databases">
        <title>Genomic Encyclopedia of Type Strains, Phase IV (KMG-IV): sequencing the most valuable type-strain genomes for metagenomic binning, comparative biology and taxonomic classification.</title>
        <authorList>
            <person name="Goeker M."/>
        </authorList>
    </citation>
    <scope>NUCLEOTIDE SEQUENCE [LARGE SCALE GENOMIC DNA]</scope>
    <source>
        <strain evidence="1 2">DSM 22198</strain>
    </source>
</reference>
<organism evidence="1 2">
    <name type="scientific">Nitrospirillum iridis</name>
    <dbReference type="NCBI Taxonomy" id="765888"/>
    <lineage>
        <taxon>Bacteria</taxon>
        <taxon>Pseudomonadati</taxon>
        <taxon>Pseudomonadota</taxon>
        <taxon>Alphaproteobacteria</taxon>
        <taxon>Rhodospirillales</taxon>
        <taxon>Azospirillaceae</taxon>
        <taxon>Nitrospirillum</taxon>
    </lineage>
</organism>
<dbReference type="Proteomes" id="UP000539175">
    <property type="component" value="Unassembled WGS sequence"/>
</dbReference>
<comment type="caution">
    <text evidence="1">The sequence shown here is derived from an EMBL/GenBank/DDBJ whole genome shotgun (WGS) entry which is preliminary data.</text>
</comment>
<sequence length="192" mass="19853">MGSGVVRRWGVVIMLGGLVALPQAAWASAGLGLEMVCADAVNAAPPADRVPPFARLLGLLPAHPEPVPALVCLAGYRSLWAPKSADEVAKAPAPPAASAPLAIDGRDDGRRALGVYTRYTGALLSGLPADIAIRREEVGAAALTRLRLIGQGLAAGAHRPIAILQRPFRDPSALAPVRVAHLLRPDTEAQSP</sequence>
<evidence type="ECO:0000313" key="1">
    <source>
        <dbReference type="EMBL" id="MBB6254293.1"/>
    </source>
</evidence>
<evidence type="ECO:0000313" key="2">
    <source>
        <dbReference type="Proteomes" id="UP000539175"/>
    </source>
</evidence>
<keyword evidence="2" id="KW-1185">Reference proteome</keyword>
<name>A0A7X0EEV9_9PROT</name>
<accession>A0A7X0EEV9</accession>
<dbReference type="EMBL" id="JACIIZ010000016">
    <property type="protein sequence ID" value="MBB6254293.1"/>
    <property type="molecule type" value="Genomic_DNA"/>
</dbReference>
<dbReference type="AlphaFoldDB" id="A0A7X0EEV9"/>
<gene>
    <name evidence="1" type="ORF">FHS74_004879</name>
</gene>
<protein>
    <submittedName>
        <fullName evidence="1">Uncharacterized protein</fullName>
    </submittedName>
</protein>
<proteinExistence type="predicted"/>
<dbReference type="RefSeq" id="WP_184806514.1">
    <property type="nucleotide sequence ID" value="NZ_JACIIZ010000016.1"/>
</dbReference>